<dbReference type="GO" id="GO:0055085">
    <property type="term" value="P:transmembrane transport"/>
    <property type="evidence" value="ECO:0007669"/>
    <property type="project" value="TreeGrafter"/>
</dbReference>
<keyword evidence="5 8" id="KW-0812">Transmembrane</keyword>
<evidence type="ECO:0000256" key="5">
    <source>
        <dbReference type="ARBA" id="ARBA00022692"/>
    </source>
</evidence>
<comment type="subcellular location">
    <subcellularLocation>
        <location evidence="1">Cell membrane</location>
        <topology evidence="1">Multi-pass membrane protein</topology>
    </subcellularLocation>
</comment>
<evidence type="ECO:0000256" key="4">
    <source>
        <dbReference type="ARBA" id="ARBA00022475"/>
    </source>
</evidence>
<feature type="transmembrane region" description="Helical" evidence="8">
    <location>
        <begin position="260"/>
        <end position="280"/>
    </location>
</feature>
<dbReference type="Proteomes" id="UP000010847">
    <property type="component" value="Chromosome"/>
</dbReference>
<evidence type="ECO:0000313" key="9">
    <source>
        <dbReference type="EMBL" id="AHF07445.1"/>
    </source>
</evidence>
<dbReference type="GO" id="GO:0005886">
    <property type="term" value="C:plasma membrane"/>
    <property type="evidence" value="ECO:0007669"/>
    <property type="project" value="UniProtKB-SubCell"/>
</dbReference>
<dbReference type="EMBL" id="CP007032">
    <property type="protein sequence ID" value="AHF07445.1"/>
    <property type="molecule type" value="Genomic_DNA"/>
</dbReference>
<gene>
    <name evidence="9" type="ORF">DESME_10705</name>
</gene>
<evidence type="ECO:0000256" key="6">
    <source>
        <dbReference type="ARBA" id="ARBA00022989"/>
    </source>
</evidence>
<feature type="transmembrane region" description="Helical" evidence="8">
    <location>
        <begin position="58"/>
        <end position="79"/>
    </location>
</feature>
<dbReference type="HOGENOM" id="CLU_031275_8_1_9"/>
<evidence type="ECO:0000256" key="2">
    <source>
        <dbReference type="ARBA" id="ARBA00009773"/>
    </source>
</evidence>
<dbReference type="Pfam" id="PF01594">
    <property type="entry name" value="AI-2E_transport"/>
    <property type="match status" value="1"/>
</dbReference>
<keyword evidence="7 8" id="KW-0472">Membrane</keyword>
<name>W0E999_9FIRM</name>
<comment type="similarity">
    <text evidence="2">Belongs to the autoinducer-2 exporter (AI-2E) (TC 2.A.86) family.</text>
</comment>
<evidence type="ECO:0000256" key="7">
    <source>
        <dbReference type="ARBA" id="ARBA00023136"/>
    </source>
</evidence>
<keyword evidence="10" id="KW-1185">Reference proteome</keyword>
<proteinExistence type="inferred from homology"/>
<feature type="transmembrane region" description="Helical" evidence="8">
    <location>
        <begin position="149"/>
        <end position="168"/>
    </location>
</feature>
<evidence type="ECO:0000256" key="8">
    <source>
        <dbReference type="SAM" id="Phobius"/>
    </source>
</evidence>
<evidence type="ECO:0000256" key="1">
    <source>
        <dbReference type="ARBA" id="ARBA00004651"/>
    </source>
</evidence>
<dbReference type="eggNOG" id="COG0628">
    <property type="taxonomic scope" value="Bacteria"/>
</dbReference>
<accession>W0E999</accession>
<dbReference type="STRING" id="871968.DESME_10705"/>
<protein>
    <submittedName>
        <fullName evidence="9">Permease</fullName>
    </submittedName>
</protein>
<dbReference type="KEGG" id="dmt:DESME_10705"/>
<keyword evidence="4" id="KW-1003">Cell membrane</keyword>
<feature type="transmembrane region" description="Helical" evidence="8">
    <location>
        <begin position="300"/>
        <end position="327"/>
    </location>
</feature>
<feature type="transmembrane region" description="Helical" evidence="8">
    <location>
        <begin position="231"/>
        <end position="253"/>
    </location>
</feature>
<dbReference type="PANTHER" id="PTHR21716:SF53">
    <property type="entry name" value="PERMEASE PERM-RELATED"/>
    <property type="match status" value="1"/>
</dbReference>
<reference evidence="9 10" key="1">
    <citation type="submission" date="2013-12" db="EMBL/GenBank/DDBJ databases">
        <authorList>
            <consortium name="DOE Joint Genome Institute"/>
            <person name="Smidt H."/>
            <person name="Huntemann M."/>
            <person name="Han J."/>
            <person name="Chen A."/>
            <person name="Kyrpides N."/>
            <person name="Mavromatis K."/>
            <person name="Markowitz V."/>
            <person name="Palaniappan K."/>
            <person name="Ivanova N."/>
            <person name="Schaumberg A."/>
            <person name="Pati A."/>
            <person name="Liolios K."/>
            <person name="Nordberg H.P."/>
            <person name="Cantor M.N."/>
            <person name="Hua S.X."/>
            <person name="Woyke T."/>
        </authorList>
    </citation>
    <scope>NUCLEOTIDE SEQUENCE [LARGE SCALE GENOMIC DNA]</scope>
    <source>
        <strain evidence="10">DSM 15288</strain>
    </source>
</reference>
<dbReference type="InterPro" id="IPR002549">
    <property type="entry name" value="AI-2E-like"/>
</dbReference>
<evidence type="ECO:0000313" key="10">
    <source>
        <dbReference type="Proteomes" id="UP000010847"/>
    </source>
</evidence>
<keyword evidence="3" id="KW-0813">Transport</keyword>
<evidence type="ECO:0000256" key="3">
    <source>
        <dbReference type="ARBA" id="ARBA00022448"/>
    </source>
</evidence>
<dbReference type="OrthoDB" id="9793390at2"/>
<sequence length="360" mass="40361">MRKQSWRWLFVSFVFVFGFILLMLVKPVLGPFLLAFALAYVLSPVVEGLEKRGMGRRWAIACVFIGIIVLLGTTLFLMLPKLYIELSKLAFSLPTTMQTLDQSIQDFRANFRSTGLPNQVAQVFDENLARIEVYLVECLRAFLHTLPEMLASLSLFILSPVLAIYFLADWKRLNKGCLRLVPQKWRLEWQRLLQDINHVVRRFIRGDLIIAVIVGILTGVGVKLVGMDYALLIGIICGVFDLIPYFGPVIGAVPSILLGLIYSPMMGLKIAIVIIVVQQLESDVISPKLMGDSVGLHPLLIVFVLLAGGEIAGFWGMLFSVPIAAVLRVILRHIYFRLVSPEMQPDEEVLKLTPSVDKLP</sequence>
<keyword evidence="6 8" id="KW-1133">Transmembrane helix</keyword>
<feature type="transmembrane region" description="Helical" evidence="8">
    <location>
        <begin position="208"/>
        <end position="225"/>
    </location>
</feature>
<organism evidence="9 10">
    <name type="scientific">Desulfitobacterium metallireducens DSM 15288</name>
    <dbReference type="NCBI Taxonomy" id="871968"/>
    <lineage>
        <taxon>Bacteria</taxon>
        <taxon>Bacillati</taxon>
        <taxon>Bacillota</taxon>
        <taxon>Clostridia</taxon>
        <taxon>Eubacteriales</taxon>
        <taxon>Desulfitobacteriaceae</taxon>
        <taxon>Desulfitobacterium</taxon>
    </lineage>
</organism>
<feature type="transmembrane region" description="Helical" evidence="8">
    <location>
        <begin position="7"/>
        <end position="25"/>
    </location>
</feature>
<dbReference type="RefSeq" id="WP_006716013.1">
    <property type="nucleotide sequence ID" value="NZ_CP007032.1"/>
</dbReference>
<dbReference type="PANTHER" id="PTHR21716">
    <property type="entry name" value="TRANSMEMBRANE PROTEIN"/>
    <property type="match status" value="1"/>
</dbReference>
<dbReference type="AlphaFoldDB" id="W0E999"/>
<feature type="transmembrane region" description="Helical" evidence="8">
    <location>
        <begin position="31"/>
        <end position="49"/>
    </location>
</feature>